<keyword evidence="2" id="KW-0597">Phosphoprotein</keyword>
<dbReference type="AlphaFoldDB" id="A0A0D2BL24"/>
<feature type="region of interest" description="Disordered" evidence="7">
    <location>
        <begin position="174"/>
        <end position="217"/>
    </location>
</feature>
<dbReference type="EMBL" id="KN847321">
    <property type="protein sequence ID" value="KIW53221.1"/>
    <property type="molecule type" value="Genomic_DNA"/>
</dbReference>
<evidence type="ECO:0000256" key="6">
    <source>
        <dbReference type="ARBA" id="ARBA00022840"/>
    </source>
</evidence>
<evidence type="ECO:0000256" key="2">
    <source>
        <dbReference type="ARBA" id="ARBA00022553"/>
    </source>
</evidence>
<dbReference type="SUPFAM" id="SSF56112">
    <property type="entry name" value="Protein kinase-like (PK-like)"/>
    <property type="match status" value="1"/>
</dbReference>
<sequence>MSLGHTQTVMDKIQDAEGGVRPLNDVSTKLEDALNSIALGNNASESTEPEITPMRSKSPPATPRKAIPLHGRQESPLAGTEGERGRQEAKGSVILSTTAAKRKKKKNKARTAEAAHALNTVKGFIPVDSGAEDSDASISSPRVLSPIPRLPALAGASPGLRPQSPGISSLKAQLDALNSRSQSRSRSRVRTNRDSEAEANSSAASAASDTQGDETPEEMVSYHVQIDQDFVSHSLVDTDASSTSVSTLDALDADQRATSIIARKMTAADFTPIRCLGDGAFGTVHLVRQNATGRLFAQKQLTKAFVKVHKRRIESTKSERTILELVNRHPFIVNLYYAFQDHEKLYLILEYASGGELFRHLELEKFFSEEVAAFYVAEIVLALDYLHNTVGVIYRDLKPENCLLNAEGHLLLTDFGLSKVAVPDPSTPGGSRCNSLGVGTIEYMAPEIIRGWDESDWGPGYGKSCDWWSLGAMACDLMTGKPPFGGGNWTKIQQNIMHQKLSLPYFLSPDAKDLLTRLLRKEPKKRLGVGPNDINTIKRHRFFKKIDWKKLEARELEPPIRPLVTNPELAENFSKEFTERAVDAAPRRHSRTLSKSDPFGGFSYVASHSLLEESMLSELDEAIIDDGV</sequence>
<evidence type="ECO:0000256" key="7">
    <source>
        <dbReference type="SAM" id="MobiDB-lite"/>
    </source>
</evidence>
<dbReference type="Gene3D" id="1.10.510.10">
    <property type="entry name" value="Transferase(Phosphotransferase) domain 1"/>
    <property type="match status" value="1"/>
</dbReference>
<dbReference type="CDD" id="cd05123">
    <property type="entry name" value="STKc_AGC"/>
    <property type="match status" value="1"/>
</dbReference>
<dbReference type="GO" id="GO:0005524">
    <property type="term" value="F:ATP binding"/>
    <property type="evidence" value="ECO:0007669"/>
    <property type="project" value="UniProtKB-KW"/>
</dbReference>
<dbReference type="InterPro" id="IPR000719">
    <property type="entry name" value="Prot_kinase_dom"/>
</dbReference>
<accession>A0A0D2BL24</accession>
<gene>
    <name evidence="10" type="ORF">PV05_08811</name>
</gene>
<dbReference type="FunFam" id="1.10.510.10:FF:000048">
    <property type="entry name" value="Protein kinase C"/>
    <property type="match status" value="1"/>
</dbReference>
<evidence type="ECO:0008006" key="12">
    <source>
        <dbReference type="Google" id="ProtNLM"/>
    </source>
</evidence>
<evidence type="ECO:0000313" key="11">
    <source>
        <dbReference type="Proteomes" id="UP000054342"/>
    </source>
</evidence>
<keyword evidence="4" id="KW-0547">Nucleotide-binding</keyword>
<dbReference type="RefSeq" id="XP_013313805.1">
    <property type="nucleotide sequence ID" value="XM_013458351.1"/>
</dbReference>
<feature type="compositionally biased region" description="Basic residues" evidence="7">
    <location>
        <begin position="100"/>
        <end position="109"/>
    </location>
</feature>
<dbReference type="SMART" id="SM00133">
    <property type="entry name" value="S_TK_X"/>
    <property type="match status" value="1"/>
</dbReference>
<feature type="domain" description="Protein kinase" evidence="8">
    <location>
        <begin position="270"/>
        <end position="543"/>
    </location>
</feature>
<feature type="compositionally biased region" description="Low complexity" evidence="7">
    <location>
        <begin position="198"/>
        <end position="208"/>
    </location>
</feature>
<reference evidence="10 11" key="1">
    <citation type="submission" date="2015-01" db="EMBL/GenBank/DDBJ databases">
        <title>The Genome Sequence of Exophiala xenobiotica CBS118157.</title>
        <authorList>
            <consortium name="The Broad Institute Genomics Platform"/>
            <person name="Cuomo C."/>
            <person name="de Hoog S."/>
            <person name="Gorbushina A."/>
            <person name="Stielow B."/>
            <person name="Teixiera M."/>
            <person name="Abouelleil A."/>
            <person name="Chapman S.B."/>
            <person name="Priest M."/>
            <person name="Young S.K."/>
            <person name="Wortman J."/>
            <person name="Nusbaum C."/>
            <person name="Birren B."/>
        </authorList>
    </citation>
    <scope>NUCLEOTIDE SEQUENCE [LARGE SCALE GENOMIC DNA]</scope>
    <source>
        <strain evidence="10 11">CBS 118157</strain>
    </source>
</reference>
<dbReference type="Proteomes" id="UP000054342">
    <property type="component" value="Unassembled WGS sequence"/>
</dbReference>
<dbReference type="PROSITE" id="PS50011">
    <property type="entry name" value="PROTEIN_KINASE_DOM"/>
    <property type="match status" value="1"/>
</dbReference>
<feature type="domain" description="AGC-kinase C-terminal" evidence="9">
    <location>
        <begin position="544"/>
        <end position="614"/>
    </location>
</feature>
<evidence type="ECO:0000256" key="5">
    <source>
        <dbReference type="ARBA" id="ARBA00022777"/>
    </source>
</evidence>
<evidence type="ECO:0000259" key="9">
    <source>
        <dbReference type="PROSITE" id="PS51285"/>
    </source>
</evidence>
<dbReference type="InterPro" id="IPR011009">
    <property type="entry name" value="Kinase-like_dom_sf"/>
</dbReference>
<protein>
    <recommendedName>
        <fullName evidence="12">Protein kinase domain-containing protein</fullName>
    </recommendedName>
</protein>
<dbReference type="FunFam" id="3.30.200.20:FF:000222">
    <property type="entry name" value="Serine/threonine-protein kinase psk1"/>
    <property type="match status" value="1"/>
</dbReference>
<dbReference type="STRING" id="348802.A0A0D2BL24"/>
<evidence type="ECO:0000313" key="10">
    <source>
        <dbReference type="EMBL" id="KIW53221.1"/>
    </source>
</evidence>
<keyword evidence="1" id="KW-0723">Serine/threonine-protein kinase</keyword>
<dbReference type="Pfam" id="PF00069">
    <property type="entry name" value="Pkinase"/>
    <property type="match status" value="1"/>
</dbReference>
<dbReference type="Gene3D" id="3.30.200.20">
    <property type="entry name" value="Phosphorylase Kinase, domain 1"/>
    <property type="match status" value="1"/>
</dbReference>
<evidence type="ECO:0000256" key="4">
    <source>
        <dbReference type="ARBA" id="ARBA00022741"/>
    </source>
</evidence>
<dbReference type="GeneID" id="25330719"/>
<dbReference type="Pfam" id="PF00433">
    <property type="entry name" value="Pkinase_C"/>
    <property type="match status" value="1"/>
</dbReference>
<evidence type="ECO:0000259" key="8">
    <source>
        <dbReference type="PROSITE" id="PS50011"/>
    </source>
</evidence>
<dbReference type="PANTHER" id="PTHR24351">
    <property type="entry name" value="RIBOSOMAL PROTEIN S6 KINASE"/>
    <property type="match status" value="1"/>
</dbReference>
<proteinExistence type="predicted"/>
<dbReference type="GO" id="GO:0004674">
    <property type="term" value="F:protein serine/threonine kinase activity"/>
    <property type="evidence" value="ECO:0007669"/>
    <property type="project" value="UniProtKB-KW"/>
</dbReference>
<dbReference type="HOGENOM" id="CLU_000288_63_37_1"/>
<dbReference type="InterPro" id="IPR045270">
    <property type="entry name" value="STKc_AGC"/>
</dbReference>
<name>A0A0D2BL24_9EURO</name>
<keyword evidence="3" id="KW-0808">Transferase</keyword>
<keyword evidence="6" id="KW-0067">ATP-binding</keyword>
<dbReference type="PROSITE" id="PS51285">
    <property type="entry name" value="AGC_KINASE_CTER"/>
    <property type="match status" value="1"/>
</dbReference>
<dbReference type="SMART" id="SM00220">
    <property type="entry name" value="S_TKc"/>
    <property type="match status" value="1"/>
</dbReference>
<dbReference type="OrthoDB" id="63267at2759"/>
<dbReference type="InterPro" id="IPR008271">
    <property type="entry name" value="Ser/Thr_kinase_AS"/>
</dbReference>
<evidence type="ECO:0000256" key="1">
    <source>
        <dbReference type="ARBA" id="ARBA00022527"/>
    </source>
</evidence>
<organism evidence="10 11">
    <name type="scientific">Exophiala xenobiotica</name>
    <dbReference type="NCBI Taxonomy" id="348802"/>
    <lineage>
        <taxon>Eukaryota</taxon>
        <taxon>Fungi</taxon>
        <taxon>Dikarya</taxon>
        <taxon>Ascomycota</taxon>
        <taxon>Pezizomycotina</taxon>
        <taxon>Eurotiomycetes</taxon>
        <taxon>Chaetothyriomycetidae</taxon>
        <taxon>Chaetothyriales</taxon>
        <taxon>Herpotrichiellaceae</taxon>
        <taxon>Exophiala</taxon>
    </lineage>
</organism>
<evidence type="ECO:0000256" key="3">
    <source>
        <dbReference type="ARBA" id="ARBA00022679"/>
    </source>
</evidence>
<keyword evidence="5" id="KW-0418">Kinase</keyword>
<dbReference type="InterPro" id="IPR017892">
    <property type="entry name" value="Pkinase_C"/>
</dbReference>
<feature type="region of interest" description="Disordered" evidence="7">
    <location>
        <begin position="39"/>
        <end position="116"/>
    </location>
</feature>
<dbReference type="InterPro" id="IPR000961">
    <property type="entry name" value="AGC-kinase_C"/>
</dbReference>
<keyword evidence="11" id="KW-1185">Reference proteome</keyword>
<dbReference type="PROSITE" id="PS00108">
    <property type="entry name" value="PROTEIN_KINASE_ST"/>
    <property type="match status" value="1"/>
</dbReference>